<evidence type="ECO:0000256" key="9">
    <source>
        <dbReference type="PROSITE-ProRule" id="PRU01240"/>
    </source>
</evidence>
<keyword evidence="3 12" id="KW-0732">Signal</keyword>
<dbReference type="Gene3D" id="3.40.50.200">
    <property type="entry name" value="Peptidase S8/S53 domain"/>
    <property type="match status" value="1"/>
</dbReference>
<dbReference type="Pfam" id="PF01483">
    <property type="entry name" value="P_proprotein"/>
    <property type="match status" value="1"/>
</dbReference>
<dbReference type="GO" id="GO:0009617">
    <property type="term" value="P:response to bacterium"/>
    <property type="evidence" value="ECO:0007669"/>
    <property type="project" value="Ensembl"/>
</dbReference>
<dbReference type="FunFam" id="3.40.50.200:FF:000001">
    <property type="entry name" value="Furin 2, isoform B"/>
    <property type="match status" value="1"/>
</dbReference>
<dbReference type="GO" id="GO:0001947">
    <property type="term" value="P:heart looping"/>
    <property type="evidence" value="ECO:0007669"/>
    <property type="project" value="Ensembl"/>
</dbReference>
<dbReference type="GO" id="GO:0004252">
    <property type="term" value="F:serine-type endopeptidase activity"/>
    <property type="evidence" value="ECO:0007669"/>
    <property type="project" value="UniProtKB-UniRule"/>
</dbReference>
<dbReference type="Pfam" id="PF16470">
    <property type="entry name" value="S8_pro-domain"/>
    <property type="match status" value="1"/>
</dbReference>
<dbReference type="PROSITE" id="PS00138">
    <property type="entry name" value="SUBTILASE_SER"/>
    <property type="match status" value="1"/>
</dbReference>
<evidence type="ECO:0000256" key="3">
    <source>
        <dbReference type="ARBA" id="ARBA00022729"/>
    </source>
</evidence>
<dbReference type="InterPro" id="IPR008979">
    <property type="entry name" value="Galactose-bd-like_sf"/>
</dbReference>
<feature type="signal peptide" evidence="12">
    <location>
        <begin position="1"/>
        <end position="35"/>
    </location>
</feature>
<dbReference type="InterPro" id="IPR032815">
    <property type="entry name" value="S8_pro-domain"/>
</dbReference>
<dbReference type="PANTHER" id="PTHR42884">
    <property type="entry name" value="PROPROTEIN CONVERTASE SUBTILISIN/KEXIN-RELATED"/>
    <property type="match status" value="1"/>
</dbReference>
<dbReference type="AlphaFoldDB" id="A0A3P9DBG2"/>
<dbReference type="GeneTree" id="ENSGT00940000157220"/>
<dbReference type="Gene3D" id="3.30.70.850">
    <property type="entry name" value="Peptidase S8, pro-domain"/>
    <property type="match status" value="1"/>
</dbReference>
<evidence type="ECO:0000313" key="14">
    <source>
        <dbReference type="Ensembl" id="ENSMZEP00005031873.1"/>
    </source>
</evidence>
<dbReference type="CDD" id="cd04059">
    <property type="entry name" value="Peptidases_S8_Protein_convertases_Kexins_Furin-like"/>
    <property type="match status" value="1"/>
</dbReference>
<name>A0A3P9DBG2_9CICH</name>
<dbReference type="GO" id="GO:0060536">
    <property type="term" value="P:cartilage morphogenesis"/>
    <property type="evidence" value="ECO:0007669"/>
    <property type="project" value="Ensembl"/>
</dbReference>
<keyword evidence="2" id="KW-0165">Cleavage on pair of basic residues</keyword>
<accession>A0A3P9DBG2</accession>
<dbReference type="GO" id="GO:0048703">
    <property type="term" value="P:embryonic viscerocranium morphogenesis"/>
    <property type="evidence" value="ECO:0007669"/>
    <property type="project" value="Ensembl"/>
</dbReference>
<dbReference type="Proteomes" id="UP000265160">
    <property type="component" value="Unplaced"/>
</dbReference>
<keyword evidence="6" id="KW-0865">Zymogen</keyword>
<dbReference type="SUPFAM" id="SSF54897">
    <property type="entry name" value="Protease propeptides/inhibitors"/>
    <property type="match status" value="1"/>
</dbReference>
<dbReference type="InterPro" id="IPR002884">
    <property type="entry name" value="P_dom"/>
</dbReference>
<proteinExistence type="inferred from homology"/>
<dbReference type="InterPro" id="IPR022398">
    <property type="entry name" value="Peptidase_S8_His-AS"/>
</dbReference>
<dbReference type="InterPro" id="IPR034182">
    <property type="entry name" value="Kexin/furin"/>
</dbReference>
<dbReference type="GO" id="GO:0003146">
    <property type="term" value="P:heart jogging"/>
    <property type="evidence" value="ECO:0007669"/>
    <property type="project" value="Ensembl"/>
</dbReference>
<keyword evidence="11" id="KW-0472">Membrane</keyword>
<dbReference type="GO" id="GO:0000139">
    <property type="term" value="C:Golgi membrane"/>
    <property type="evidence" value="ECO:0007669"/>
    <property type="project" value="TreeGrafter"/>
</dbReference>
<dbReference type="PROSITE" id="PS51892">
    <property type="entry name" value="SUBTILASE"/>
    <property type="match status" value="1"/>
</dbReference>
<evidence type="ECO:0000256" key="4">
    <source>
        <dbReference type="ARBA" id="ARBA00022801"/>
    </source>
</evidence>
<dbReference type="GO" id="GO:0016486">
    <property type="term" value="P:peptide hormone processing"/>
    <property type="evidence" value="ECO:0007669"/>
    <property type="project" value="TreeGrafter"/>
</dbReference>
<dbReference type="PROSITE" id="PS00137">
    <property type="entry name" value="SUBTILASE_HIS"/>
    <property type="match status" value="1"/>
</dbReference>
<dbReference type="InterPro" id="IPR038466">
    <property type="entry name" value="S8_pro-domain_sf"/>
</dbReference>
<dbReference type="PRINTS" id="PR00723">
    <property type="entry name" value="SUBTILISIN"/>
</dbReference>
<keyword evidence="15" id="KW-1185">Reference proteome</keyword>
<dbReference type="InterPro" id="IPR023828">
    <property type="entry name" value="Peptidase_S8_Ser-AS"/>
</dbReference>
<evidence type="ECO:0000256" key="11">
    <source>
        <dbReference type="SAM" id="Phobius"/>
    </source>
</evidence>
<evidence type="ECO:0000256" key="5">
    <source>
        <dbReference type="ARBA" id="ARBA00022825"/>
    </source>
</evidence>
<keyword evidence="5 9" id="KW-0720">Serine protease</keyword>
<reference evidence="14" key="1">
    <citation type="submission" date="2025-08" db="UniProtKB">
        <authorList>
            <consortium name="Ensembl"/>
        </authorList>
    </citation>
    <scope>IDENTIFICATION</scope>
</reference>
<dbReference type="InterPro" id="IPR036852">
    <property type="entry name" value="Peptidase_S8/S53_dom_sf"/>
</dbReference>
<dbReference type="InterPro" id="IPR023827">
    <property type="entry name" value="Peptidase_S8_Asp-AS"/>
</dbReference>
<organism evidence="14 15">
    <name type="scientific">Maylandia zebra</name>
    <name type="common">zebra mbuna</name>
    <dbReference type="NCBI Taxonomy" id="106582"/>
    <lineage>
        <taxon>Eukaryota</taxon>
        <taxon>Metazoa</taxon>
        <taxon>Chordata</taxon>
        <taxon>Craniata</taxon>
        <taxon>Vertebrata</taxon>
        <taxon>Euteleostomi</taxon>
        <taxon>Actinopterygii</taxon>
        <taxon>Neopterygii</taxon>
        <taxon>Teleostei</taxon>
        <taxon>Neoteleostei</taxon>
        <taxon>Acanthomorphata</taxon>
        <taxon>Ovalentaria</taxon>
        <taxon>Cichlomorphae</taxon>
        <taxon>Cichliformes</taxon>
        <taxon>Cichlidae</taxon>
        <taxon>African cichlids</taxon>
        <taxon>Pseudocrenilabrinae</taxon>
        <taxon>Haplochromini</taxon>
        <taxon>Maylandia</taxon>
        <taxon>Maylandia zebra complex</taxon>
    </lineage>
</organism>
<comment type="similarity">
    <text evidence="9 10">Belongs to the peptidase S8 family.</text>
</comment>
<protein>
    <submittedName>
        <fullName evidence="14">Furin (paired basic amino acid cleaving enzyme) a</fullName>
    </submittedName>
</protein>
<feature type="active site" description="Charge relay system" evidence="8 9">
    <location>
        <position position="376"/>
    </location>
</feature>
<dbReference type="Gene3D" id="2.60.120.260">
    <property type="entry name" value="Galactose-binding domain-like"/>
    <property type="match status" value="1"/>
</dbReference>
<dbReference type="GO" id="GO:0071907">
    <property type="term" value="P:determination of digestive tract left/right asymmetry"/>
    <property type="evidence" value="ECO:0007669"/>
    <property type="project" value="Ensembl"/>
</dbReference>
<feature type="active site" description="Charge relay system" evidence="8 9">
    <location>
        <position position="161"/>
    </location>
</feature>
<dbReference type="GO" id="GO:0003140">
    <property type="term" value="P:determination of left/right asymmetry in lateral mesoderm"/>
    <property type="evidence" value="ECO:0007669"/>
    <property type="project" value="Ensembl"/>
</dbReference>
<evidence type="ECO:0000259" key="13">
    <source>
        <dbReference type="PROSITE" id="PS51829"/>
    </source>
</evidence>
<evidence type="ECO:0000256" key="7">
    <source>
        <dbReference type="ARBA" id="ARBA00023180"/>
    </source>
</evidence>
<feature type="transmembrane region" description="Helical" evidence="11">
    <location>
        <begin position="75"/>
        <end position="95"/>
    </location>
</feature>
<dbReference type="InterPro" id="IPR000209">
    <property type="entry name" value="Peptidase_S8/S53_dom"/>
</dbReference>
<dbReference type="PANTHER" id="PTHR42884:SF32">
    <property type="entry name" value="FURIN (PAIRED BASIC AMINO ACID CLEAVING ENZYME) A"/>
    <property type="match status" value="1"/>
</dbReference>
<dbReference type="Pfam" id="PF00082">
    <property type="entry name" value="Peptidase_S8"/>
    <property type="match status" value="1"/>
</dbReference>
<dbReference type="FunFam" id="2.60.120.260:FF:000034">
    <property type="entry name" value="furin isoform X2"/>
    <property type="match status" value="1"/>
</dbReference>
<keyword evidence="1 9" id="KW-0645">Protease</keyword>
<feature type="active site" description="Charge relay system" evidence="8 9">
    <location>
        <position position="202"/>
    </location>
</feature>
<keyword evidence="7" id="KW-0325">Glycoprotein</keyword>
<dbReference type="GO" id="GO:0033334">
    <property type="term" value="P:fin morphogenesis"/>
    <property type="evidence" value="ECO:0007669"/>
    <property type="project" value="Ensembl"/>
</dbReference>
<evidence type="ECO:0000256" key="6">
    <source>
        <dbReference type="ARBA" id="ARBA00023145"/>
    </source>
</evidence>
<dbReference type="SUPFAM" id="SSF49785">
    <property type="entry name" value="Galactose-binding domain-like"/>
    <property type="match status" value="1"/>
</dbReference>
<reference evidence="14" key="2">
    <citation type="submission" date="2025-09" db="UniProtKB">
        <authorList>
            <consortium name="Ensembl"/>
        </authorList>
    </citation>
    <scope>IDENTIFICATION</scope>
</reference>
<evidence type="ECO:0000256" key="8">
    <source>
        <dbReference type="PIRSR" id="PIRSR615500-1"/>
    </source>
</evidence>
<evidence type="ECO:0000256" key="12">
    <source>
        <dbReference type="SAM" id="SignalP"/>
    </source>
</evidence>
<dbReference type="InterPro" id="IPR015500">
    <property type="entry name" value="Peptidase_S8_subtilisin-rel"/>
</dbReference>
<keyword evidence="11" id="KW-0812">Transmembrane</keyword>
<dbReference type="PROSITE" id="PS00136">
    <property type="entry name" value="SUBTILASE_ASP"/>
    <property type="match status" value="1"/>
</dbReference>
<dbReference type="PROSITE" id="PS51829">
    <property type="entry name" value="P_HOMO_B"/>
    <property type="match status" value="1"/>
</dbReference>
<dbReference type="STRING" id="106582.ENSMZEP00005031873"/>
<dbReference type="Ensembl" id="ENSMZET00005032906.1">
    <property type="protein sequence ID" value="ENSMZEP00005031873.1"/>
    <property type="gene ID" value="ENSMZEG00005023777.1"/>
</dbReference>
<dbReference type="GO" id="GO:0005802">
    <property type="term" value="C:trans-Golgi network"/>
    <property type="evidence" value="ECO:0007669"/>
    <property type="project" value="TreeGrafter"/>
</dbReference>
<evidence type="ECO:0000256" key="1">
    <source>
        <dbReference type="ARBA" id="ARBA00022670"/>
    </source>
</evidence>
<feature type="chain" id="PRO_5018253220" evidence="12">
    <location>
        <begin position="36"/>
        <end position="629"/>
    </location>
</feature>
<evidence type="ECO:0000256" key="10">
    <source>
        <dbReference type="RuleBase" id="RU003355"/>
    </source>
</evidence>
<sequence>MATGHPSPSVGRRFRLLELLLVPLLVLLVCGPVQGQKVYTNTWAVHVPGGQEEADQIASKHGFINYGHVSNKLHFLFLFLHLLLHLWLKCFLFYFSRITIVTWAEQQVVKQRKKRDVFEEPLDPKFRDQWYLYNSNRHDLNAKVAWQLGYTGKGVVVSILDDGIEKNHPDLMQNYDPDASYDVNDGDPDPQPRYTQLNDNRHGTRCAGEVAAVASNGICGVGVAYNAKIGGVRMLDGEVTDMVEAQSLSLNPQHIDVYSASWGPEDDGKTVDGPAKLAKEAFMRGVTEGRGGLGSIFVWASGNGGREKDSCNCDGYTNSIYTLSISSSTQNGNVPWYSEACSSTLATTYSSGNLNEKQIVTTDLKSKCTDSHTGTSASAPLAAGIIALALEANKNLTWRDMQHLVVRTSQPAHLLTNDWRTNGVGRKVSHSYGYGLLDAGGIVSMAKTWTNVGPQRKCVITMLGSRVSWNHVVWDTCSTVDGCMGTDSHVTSLEHVQARLTLSYNRRGNLAIHLISPAGTRSTLLHPRPHDYSSEGFNDWAFMTTHSWDEDPTGAWMLEIENVAGASDYGKAVLLLHKDNIHQLPTSLQPPDCWKLGQHLVLFDIFQALPGLLNFISRAHCHPPPHMLL</sequence>
<keyword evidence="4 9" id="KW-0378">Hydrolase</keyword>
<dbReference type="SUPFAM" id="SSF52743">
    <property type="entry name" value="Subtilisin-like"/>
    <property type="match status" value="1"/>
</dbReference>
<evidence type="ECO:0000256" key="2">
    <source>
        <dbReference type="ARBA" id="ARBA00022685"/>
    </source>
</evidence>
<keyword evidence="11" id="KW-1133">Transmembrane helix</keyword>
<feature type="domain" description="P/Homo B" evidence="13">
    <location>
        <begin position="452"/>
        <end position="587"/>
    </location>
</feature>
<evidence type="ECO:0000313" key="15">
    <source>
        <dbReference type="Proteomes" id="UP000265160"/>
    </source>
</evidence>